<protein>
    <recommendedName>
        <fullName evidence="3">SH3 domain-containing protein</fullName>
    </recommendedName>
</protein>
<evidence type="ECO:0008006" key="3">
    <source>
        <dbReference type="Google" id="ProtNLM"/>
    </source>
</evidence>
<name>A0ABQ3GSB9_9GAMM</name>
<dbReference type="EMBL" id="BMZR01000002">
    <property type="protein sequence ID" value="GHD32111.1"/>
    <property type="molecule type" value="Genomic_DNA"/>
</dbReference>
<gene>
    <name evidence="1" type="ORF">GCM10016272_14930</name>
</gene>
<dbReference type="Proteomes" id="UP000610203">
    <property type="component" value="Unassembled WGS sequence"/>
</dbReference>
<keyword evidence="2" id="KW-1185">Reference proteome</keyword>
<proteinExistence type="predicted"/>
<comment type="caution">
    <text evidence="1">The sequence shown here is derived from an EMBL/GenBank/DDBJ whole genome shotgun (WGS) entry which is preliminary data.</text>
</comment>
<sequence>MASQNGIIDLNKPISAALLAQYNRDGIEIDYDDTTVLKQVYVTAKDGLIARQLPSGAARKVKSYAFGEKLDVIEDRKDWYAVQDRIRREYDEDNDGVVETDTIKWEKVFVKKAQTGPINTTALTAEDLNIMSYLSVAGDSAHFENGEALNDYLQFELIDKALFERKRPLAVNFLSTDKTIKKKNGVLSIQLAKDSVKFVDSDIEGDTEDYRYLGKFDFLDQHLIEVQYWEGHGYKMVDAVEGYLKQEFSDYPYISPNKQYIISTYANPYELNTDLELYKIEGNDITPIILAGFKNWMPSTEKEDIFWARDGYLYLAVNHIATYWTADGNINDQFQYVRIKVNL</sequence>
<reference evidence="2" key="1">
    <citation type="journal article" date="2019" name="Int. J. Syst. Evol. Microbiol.">
        <title>The Global Catalogue of Microorganisms (GCM) 10K type strain sequencing project: providing services to taxonomists for standard genome sequencing and annotation.</title>
        <authorList>
            <consortium name="The Broad Institute Genomics Platform"/>
            <consortium name="The Broad Institute Genome Sequencing Center for Infectious Disease"/>
            <person name="Wu L."/>
            <person name="Ma J."/>
        </authorList>
    </citation>
    <scope>NUCLEOTIDE SEQUENCE [LARGE SCALE GENOMIC DNA]</scope>
    <source>
        <strain evidence="2">KCTC 42280</strain>
    </source>
</reference>
<evidence type="ECO:0000313" key="2">
    <source>
        <dbReference type="Proteomes" id="UP000610203"/>
    </source>
</evidence>
<organism evidence="1 2">
    <name type="scientific">Psychrobacter glaciei</name>
    <dbReference type="NCBI Taxonomy" id="619771"/>
    <lineage>
        <taxon>Bacteria</taxon>
        <taxon>Pseudomonadati</taxon>
        <taxon>Pseudomonadota</taxon>
        <taxon>Gammaproteobacteria</taxon>
        <taxon>Moraxellales</taxon>
        <taxon>Moraxellaceae</taxon>
        <taxon>Psychrobacter</taxon>
    </lineage>
</organism>
<evidence type="ECO:0000313" key="1">
    <source>
        <dbReference type="EMBL" id="GHD32111.1"/>
    </source>
</evidence>
<accession>A0ABQ3GSB9</accession>